<feature type="chain" id="PRO_5020586571" evidence="1">
    <location>
        <begin position="20"/>
        <end position="97"/>
    </location>
</feature>
<feature type="signal peptide" evidence="1">
    <location>
        <begin position="1"/>
        <end position="19"/>
    </location>
</feature>
<organism evidence="2 3">
    <name type="scientific">Thamnocephalis sphaerospora</name>
    <dbReference type="NCBI Taxonomy" id="78915"/>
    <lineage>
        <taxon>Eukaryota</taxon>
        <taxon>Fungi</taxon>
        <taxon>Fungi incertae sedis</taxon>
        <taxon>Zoopagomycota</taxon>
        <taxon>Zoopagomycotina</taxon>
        <taxon>Zoopagomycetes</taxon>
        <taxon>Zoopagales</taxon>
        <taxon>Sigmoideomycetaceae</taxon>
        <taxon>Thamnocephalis</taxon>
    </lineage>
</organism>
<proteinExistence type="predicted"/>
<dbReference type="Proteomes" id="UP000271241">
    <property type="component" value="Unassembled WGS sequence"/>
</dbReference>
<keyword evidence="1" id="KW-0732">Signal</keyword>
<sequence length="97" mass="11343">MALLPRNELLLILGGIAYATNPNEISFQQYIERQMAKRGHSWLQRKFLSHITAMTYQRKNYYLFSIIHIDDPSAECNFLGIFNHWIPIPKLASFTSQ</sequence>
<name>A0A4V1IWQ5_9FUNG</name>
<evidence type="ECO:0000313" key="3">
    <source>
        <dbReference type="Proteomes" id="UP000271241"/>
    </source>
</evidence>
<protein>
    <submittedName>
        <fullName evidence="2">Uncharacterized protein</fullName>
    </submittedName>
</protein>
<accession>A0A4V1IWQ5</accession>
<dbReference type="EMBL" id="KZ992608">
    <property type="protein sequence ID" value="RKP08379.1"/>
    <property type="molecule type" value="Genomic_DNA"/>
</dbReference>
<gene>
    <name evidence="2" type="ORF">THASP1DRAFT_29812</name>
</gene>
<dbReference type="OrthoDB" id="5572427at2759"/>
<reference evidence="3" key="1">
    <citation type="journal article" date="2018" name="Nat. Microbiol.">
        <title>Leveraging single-cell genomics to expand the fungal tree of life.</title>
        <authorList>
            <person name="Ahrendt S.R."/>
            <person name="Quandt C.A."/>
            <person name="Ciobanu D."/>
            <person name="Clum A."/>
            <person name="Salamov A."/>
            <person name="Andreopoulos B."/>
            <person name="Cheng J.F."/>
            <person name="Woyke T."/>
            <person name="Pelin A."/>
            <person name="Henrissat B."/>
            <person name="Reynolds N.K."/>
            <person name="Benny G.L."/>
            <person name="Smith M.E."/>
            <person name="James T.Y."/>
            <person name="Grigoriev I.V."/>
        </authorList>
    </citation>
    <scope>NUCLEOTIDE SEQUENCE [LARGE SCALE GENOMIC DNA]</scope>
    <source>
        <strain evidence="3">RSA 1356</strain>
    </source>
</reference>
<dbReference type="AlphaFoldDB" id="A0A4V1IWQ5"/>
<evidence type="ECO:0000313" key="2">
    <source>
        <dbReference type="EMBL" id="RKP08379.1"/>
    </source>
</evidence>
<keyword evidence="3" id="KW-1185">Reference proteome</keyword>
<evidence type="ECO:0000256" key="1">
    <source>
        <dbReference type="SAM" id="SignalP"/>
    </source>
</evidence>